<feature type="domain" description="Agglutinin" evidence="1">
    <location>
        <begin position="7"/>
        <end position="152"/>
    </location>
</feature>
<evidence type="ECO:0000313" key="2">
    <source>
        <dbReference type="EMBL" id="KAG8090131.1"/>
    </source>
</evidence>
<dbReference type="AlphaFoldDB" id="A0A8J6BQF8"/>
<protein>
    <recommendedName>
        <fullName evidence="1">Agglutinin domain-containing protein</fullName>
    </recommendedName>
</protein>
<dbReference type="PANTHER" id="PTHR39244:SF5">
    <property type="entry name" value="NATTERIN-3-LIKE"/>
    <property type="match status" value="1"/>
</dbReference>
<dbReference type="CDD" id="cd00257">
    <property type="entry name" value="beta-trefoil_FSCN-like"/>
    <property type="match status" value="1"/>
</dbReference>
<dbReference type="InterPro" id="IPR008998">
    <property type="entry name" value="Agglutinin"/>
</dbReference>
<dbReference type="SMART" id="SM00791">
    <property type="entry name" value="Agglutinin"/>
    <property type="match status" value="2"/>
</dbReference>
<keyword evidence="3" id="KW-1185">Reference proteome</keyword>
<sequence length="479" mass="54277">MSSSMSSELPICVAFRSDHSSNYLRYMHDSNGKSFLEASGKDCITPYTRFYLEPSKEFDGFVHIRCCYNNKYWAVEQQQEEGDVGGLIIRTAHELEDDLTKPSCTLFKLDPATENQPQSVRLLHAQLGKHVSMLSSSDKANNQVANYLHVRREETGEDNNLSAYTVLDLSQEKQLPKYLAIKGDNDKYLKAFLNGHNYLQFSEDDIGDSLVINTTFTNNDGTVRIKNNHFDKFWRRSPNWIWADSSDTSNDNPDTLFRALKVGDFFALRNLGNNYFCKRLTDDGNTSCLNAGTKTITTEAKLRLEEAVISREIYNVDFDLSKYRIYGKKVLIMSTASAVNRTTVSNAAKLVLKYTEIEKSTWDATVSWKLSVSASITAGIPVIAEGKVEVNNEFSGEYKWGSTLEKTIKQEIDYDVTIPPKTRVTVSLIASQGSCDVPFSYKQQDVLFDGRIVTYDMDDGIYTGINCYDFKYETTEENI</sequence>
<reference evidence="2" key="2">
    <citation type="submission" date="2021-02" db="EMBL/GenBank/DDBJ databases">
        <authorList>
            <person name="Kimball J.A."/>
            <person name="Haas M.W."/>
            <person name="Macchietto M."/>
            <person name="Kono T."/>
            <person name="Duquette J."/>
            <person name="Shao M."/>
        </authorList>
    </citation>
    <scope>NUCLEOTIDE SEQUENCE</scope>
    <source>
        <tissue evidence="2">Fresh leaf tissue</tissue>
    </source>
</reference>
<dbReference type="EMBL" id="JAAALK010000081">
    <property type="protein sequence ID" value="KAG8090131.1"/>
    <property type="molecule type" value="Genomic_DNA"/>
</dbReference>
<reference evidence="2" key="1">
    <citation type="journal article" date="2021" name="bioRxiv">
        <title>Whole Genome Assembly and Annotation of Northern Wild Rice, Zizania palustris L., Supports a Whole Genome Duplication in the Zizania Genus.</title>
        <authorList>
            <person name="Haas M."/>
            <person name="Kono T."/>
            <person name="Macchietto M."/>
            <person name="Millas R."/>
            <person name="McGilp L."/>
            <person name="Shao M."/>
            <person name="Duquette J."/>
            <person name="Hirsch C.N."/>
            <person name="Kimball J."/>
        </authorList>
    </citation>
    <scope>NUCLEOTIDE SEQUENCE</scope>
    <source>
        <tissue evidence="2">Fresh leaf tissue</tissue>
    </source>
</reference>
<name>A0A8J6BQF8_ZIZPA</name>
<organism evidence="2 3">
    <name type="scientific">Zizania palustris</name>
    <name type="common">Northern wild rice</name>
    <dbReference type="NCBI Taxonomy" id="103762"/>
    <lineage>
        <taxon>Eukaryota</taxon>
        <taxon>Viridiplantae</taxon>
        <taxon>Streptophyta</taxon>
        <taxon>Embryophyta</taxon>
        <taxon>Tracheophyta</taxon>
        <taxon>Spermatophyta</taxon>
        <taxon>Magnoliopsida</taxon>
        <taxon>Liliopsida</taxon>
        <taxon>Poales</taxon>
        <taxon>Poaceae</taxon>
        <taxon>BOP clade</taxon>
        <taxon>Oryzoideae</taxon>
        <taxon>Oryzeae</taxon>
        <taxon>Zizaniinae</taxon>
        <taxon>Zizania</taxon>
    </lineage>
</organism>
<dbReference type="CDD" id="cd20216">
    <property type="entry name" value="PFM_HFR-2-like"/>
    <property type="match status" value="1"/>
</dbReference>
<dbReference type="Pfam" id="PF07468">
    <property type="entry name" value="Agglutinin"/>
    <property type="match status" value="2"/>
</dbReference>
<comment type="caution">
    <text evidence="2">The sequence shown here is derived from an EMBL/GenBank/DDBJ whole genome shotgun (WGS) entry which is preliminary data.</text>
</comment>
<feature type="domain" description="Agglutinin" evidence="1">
    <location>
        <begin position="173"/>
        <end position="306"/>
    </location>
</feature>
<dbReference type="InterPro" id="IPR053237">
    <property type="entry name" value="Natterin_C"/>
</dbReference>
<dbReference type="Proteomes" id="UP000729402">
    <property type="component" value="Unassembled WGS sequence"/>
</dbReference>
<proteinExistence type="predicted"/>
<dbReference type="OrthoDB" id="687775at2759"/>
<evidence type="ECO:0000313" key="3">
    <source>
        <dbReference type="Proteomes" id="UP000729402"/>
    </source>
</evidence>
<accession>A0A8J6BQF8</accession>
<gene>
    <name evidence="2" type="ORF">GUJ93_ZPchr0011g28906</name>
</gene>
<dbReference type="PANTHER" id="PTHR39244">
    <property type="entry name" value="NATTERIN-4"/>
    <property type="match status" value="1"/>
</dbReference>
<evidence type="ECO:0000259" key="1">
    <source>
        <dbReference type="SMART" id="SM00791"/>
    </source>
</evidence>